<feature type="signal peptide" evidence="1">
    <location>
        <begin position="1"/>
        <end position="15"/>
    </location>
</feature>
<dbReference type="InterPro" id="IPR052897">
    <property type="entry name" value="Sec-Metab_Biosynth_Hydrolase"/>
</dbReference>
<evidence type="ECO:0000313" key="3">
    <source>
        <dbReference type="EMBL" id="KAF2278500.1"/>
    </source>
</evidence>
<dbReference type="PANTHER" id="PTHR37017:SF11">
    <property type="entry name" value="ESTERASE_LIPASE_THIOESTERASE DOMAIN-CONTAINING PROTEIN"/>
    <property type="match status" value="1"/>
</dbReference>
<evidence type="ECO:0000313" key="4">
    <source>
        <dbReference type="Proteomes" id="UP000800097"/>
    </source>
</evidence>
<dbReference type="OrthoDB" id="408373at2759"/>
<gene>
    <name evidence="3" type="ORF">EI97DRAFT_431725</name>
</gene>
<dbReference type="PANTHER" id="PTHR37017">
    <property type="entry name" value="AB HYDROLASE-1 DOMAIN-CONTAINING PROTEIN-RELATED"/>
    <property type="match status" value="1"/>
</dbReference>
<dbReference type="Gene3D" id="3.40.50.1820">
    <property type="entry name" value="alpha/beta hydrolase"/>
    <property type="match status" value="1"/>
</dbReference>
<reference evidence="3" key="1">
    <citation type="journal article" date="2020" name="Stud. Mycol.">
        <title>101 Dothideomycetes genomes: a test case for predicting lifestyles and emergence of pathogens.</title>
        <authorList>
            <person name="Haridas S."/>
            <person name="Albert R."/>
            <person name="Binder M."/>
            <person name="Bloem J."/>
            <person name="Labutti K."/>
            <person name="Salamov A."/>
            <person name="Andreopoulos B."/>
            <person name="Baker S."/>
            <person name="Barry K."/>
            <person name="Bills G."/>
            <person name="Bluhm B."/>
            <person name="Cannon C."/>
            <person name="Castanera R."/>
            <person name="Culley D."/>
            <person name="Daum C."/>
            <person name="Ezra D."/>
            <person name="Gonzalez J."/>
            <person name="Henrissat B."/>
            <person name="Kuo A."/>
            <person name="Liang C."/>
            <person name="Lipzen A."/>
            <person name="Lutzoni F."/>
            <person name="Magnuson J."/>
            <person name="Mondo S."/>
            <person name="Nolan M."/>
            <person name="Ohm R."/>
            <person name="Pangilinan J."/>
            <person name="Park H.-J."/>
            <person name="Ramirez L."/>
            <person name="Alfaro M."/>
            <person name="Sun H."/>
            <person name="Tritt A."/>
            <person name="Yoshinaga Y."/>
            <person name="Zwiers L.-H."/>
            <person name="Turgeon B."/>
            <person name="Goodwin S."/>
            <person name="Spatafora J."/>
            <person name="Crous P."/>
            <person name="Grigoriev I."/>
        </authorList>
    </citation>
    <scope>NUCLEOTIDE SEQUENCE</scope>
    <source>
        <strain evidence="3">CBS 379.55</strain>
    </source>
</reference>
<keyword evidence="1" id="KW-0732">Signal</keyword>
<protein>
    <submittedName>
        <fullName evidence="3">Alpha/beta-hydrolase</fullName>
    </submittedName>
</protein>
<evidence type="ECO:0000256" key="1">
    <source>
        <dbReference type="SAM" id="SignalP"/>
    </source>
</evidence>
<dbReference type="InterPro" id="IPR029058">
    <property type="entry name" value="AB_hydrolase_fold"/>
</dbReference>
<dbReference type="SUPFAM" id="SSF53474">
    <property type="entry name" value="alpha/beta-Hydrolases"/>
    <property type="match status" value="1"/>
</dbReference>
<dbReference type="RefSeq" id="XP_033656039.1">
    <property type="nucleotide sequence ID" value="XM_033798004.1"/>
</dbReference>
<keyword evidence="3" id="KW-0378">Hydrolase</keyword>
<name>A0A6A6JPB9_WESOR</name>
<dbReference type="EMBL" id="ML986488">
    <property type="protein sequence ID" value="KAF2278500.1"/>
    <property type="molecule type" value="Genomic_DNA"/>
</dbReference>
<dbReference type="AlphaFoldDB" id="A0A6A6JPB9"/>
<dbReference type="Pfam" id="PF12697">
    <property type="entry name" value="Abhydrolase_6"/>
    <property type="match status" value="1"/>
</dbReference>
<dbReference type="Proteomes" id="UP000800097">
    <property type="component" value="Unassembled WGS sequence"/>
</dbReference>
<accession>A0A6A6JPB9</accession>
<dbReference type="GeneID" id="54551179"/>
<organism evidence="3 4">
    <name type="scientific">Westerdykella ornata</name>
    <dbReference type="NCBI Taxonomy" id="318751"/>
    <lineage>
        <taxon>Eukaryota</taxon>
        <taxon>Fungi</taxon>
        <taxon>Dikarya</taxon>
        <taxon>Ascomycota</taxon>
        <taxon>Pezizomycotina</taxon>
        <taxon>Dothideomycetes</taxon>
        <taxon>Pleosporomycetidae</taxon>
        <taxon>Pleosporales</taxon>
        <taxon>Sporormiaceae</taxon>
        <taxon>Westerdykella</taxon>
    </lineage>
</organism>
<keyword evidence="4" id="KW-1185">Reference proteome</keyword>
<dbReference type="GO" id="GO:0016787">
    <property type="term" value="F:hydrolase activity"/>
    <property type="evidence" value="ECO:0007669"/>
    <property type="project" value="UniProtKB-KW"/>
</dbReference>
<evidence type="ECO:0000259" key="2">
    <source>
        <dbReference type="Pfam" id="PF12697"/>
    </source>
</evidence>
<feature type="chain" id="PRO_5025532690" evidence="1">
    <location>
        <begin position="16"/>
        <end position="256"/>
    </location>
</feature>
<sequence length="256" mass="27577">MMAIFSLLVGNGVSAQATGKASIILVPGAFHQEIVYDQVVELLHQQQYPHVFAVDLPSVGSMAGRNEDVTAVRNILSRELNQSRNVVLVGNSYGGTVIGEAVKGFPSNNTASTASGNSGQGKVLGLVFFAGISPSFFRFTDDGKVYADGDSALPPSVTFYNDLTAAQQAYWTSQLQYSSFDSLNATATYIPYTGDFRCHYIIGQRDVSVPEALAYSYINQTGAQFEVQWIDAGHIPMIGKPNEVTNIIRKAAGEVF</sequence>
<proteinExistence type="predicted"/>
<feature type="domain" description="AB hydrolase-1" evidence="2">
    <location>
        <begin position="23"/>
        <end position="244"/>
    </location>
</feature>
<dbReference type="InterPro" id="IPR000073">
    <property type="entry name" value="AB_hydrolase_1"/>
</dbReference>